<keyword evidence="3" id="KW-1185">Reference proteome</keyword>
<keyword evidence="1" id="KW-0472">Membrane</keyword>
<keyword evidence="1" id="KW-0812">Transmembrane</keyword>
<dbReference type="PANTHER" id="PTHR40076:SF1">
    <property type="entry name" value="MEMBRANE PROTEIN"/>
    <property type="match status" value="1"/>
</dbReference>
<dbReference type="EMBL" id="CP046640">
    <property type="protein sequence ID" value="QTL98312.1"/>
    <property type="molecule type" value="Genomic_DNA"/>
</dbReference>
<dbReference type="Pfam" id="PF06161">
    <property type="entry name" value="DUF975"/>
    <property type="match status" value="1"/>
</dbReference>
<protein>
    <submittedName>
        <fullName evidence="2">DUF975 family protein</fullName>
    </submittedName>
</protein>
<feature type="transmembrane region" description="Helical" evidence="1">
    <location>
        <begin position="152"/>
        <end position="179"/>
    </location>
</feature>
<dbReference type="RefSeq" id="WP_230866753.1">
    <property type="nucleotide sequence ID" value="NZ_CP046640.1"/>
</dbReference>
<dbReference type="Proteomes" id="UP000665020">
    <property type="component" value="Chromosome"/>
</dbReference>
<keyword evidence="1" id="KW-1133">Transmembrane helix</keyword>
<dbReference type="AlphaFoldDB" id="A0A8A7KKC9"/>
<evidence type="ECO:0000256" key="1">
    <source>
        <dbReference type="SAM" id="Phobius"/>
    </source>
</evidence>
<name>A0A8A7KKC9_9FIRM</name>
<proteinExistence type="predicted"/>
<organism evidence="2 3">
    <name type="scientific">Iocasia fonsfrigidae</name>
    <dbReference type="NCBI Taxonomy" id="2682810"/>
    <lineage>
        <taxon>Bacteria</taxon>
        <taxon>Bacillati</taxon>
        <taxon>Bacillota</taxon>
        <taxon>Clostridia</taxon>
        <taxon>Halanaerobiales</taxon>
        <taxon>Halanaerobiaceae</taxon>
        <taxon>Iocasia</taxon>
    </lineage>
</organism>
<evidence type="ECO:0000313" key="3">
    <source>
        <dbReference type="Proteomes" id="UP000665020"/>
    </source>
</evidence>
<accession>A0A8A7KKC9</accession>
<dbReference type="PANTHER" id="PTHR40076">
    <property type="entry name" value="MEMBRANE PROTEIN-RELATED"/>
    <property type="match status" value="1"/>
</dbReference>
<dbReference type="KEGG" id="ifn:GM661_10145"/>
<evidence type="ECO:0000313" key="2">
    <source>
        <dbReference type="EMBL" id="QTL98312.1"/>
    </source>
</evidence>
<feature type="transmembrane region" description="Helical" evidence="1">
    <location>
        <begin position="48"/>
        <end position="72"/>
    </location>
</feature>
<feature type="transmembrane region" description="Helical" evidence="1">
    <location>
        <begin position="21"/>
        <end position="42"/>
    </location>
</feature>
<feature type="transmembrane region" description="Helical" evidence="1">
    <location>
        <begin position="93"/>
        <end position="119"/>
    </location>
</feature>
<gene>
    <name evidence="2" type="ORF">GM661_10145</name>
</gene>
<dbReference type="InterPro" id="IPR010380">
    <property type="entry name" value="DUF975"/>
</dbReference>
<reference evidence="2" key="1">
    <citation type="submission" date="2019-12" db="EMBL/GenBank/DDBJ databases">
        <authorList>
            <person name="zhang j."/>
            <person name="sun C.M."/>
        </authorList>
    </citation>
    <scope>NUCLEOTIDE SEQUENCE</scope>
    <source>
        <strain evidence="2">NS-1</strain>
    </source>
</reference>
<sequence length="216" mass="24540">MQVSNSIKSSNELRAISRNQLKGHWGTAVLLCLVFMILTTLAGTVPAIGMIVNLLVSGPLLLGYVSCFLKLIRKEPFRFENLFDGFSNFKSAFLAYLLMTIFTVLWTLLFLIPGIIAILRYSMTFYILHDYPHIGALEAIRTSKKMMIGYKWKLFCLFLSFLGWIILSILTLGIGFLWLTPYIQTAITNFYQELKNTQANLLESKSQEKDTATVNT</sequence>